<dbReference type="RefSeq" id="WP_190288806.1">
    <property type="nucleotide sequence ID" value="NZ_CP063456.1"/>
</dbReference>
<organism evidence="1 2">
    <name type="scientific">Pseudomonas shirazica</name>
    <dbReference type="NCBI Taxonomy" id="1940636"/>
    <lineage>
        <taxon>Bacteria</taxon>
        <taxon>Pseudomonadati</taxon>
        <taxon>Pseudomonadota</taxon>
        <taxon>Gammaproteobacteria</taxon>
        <taxon>Pseudomonadales</taxon>
        <taxon>Pseudomonadaceae</taxon>
        <taxon>Pseudomonas</taxon>
    </lineage>
</organism>
<evidence type="ECO:0000313" key="2">
    <source>
        <dbReference type="Proteomes" id="UP001258940"/>
    </source>
</evidence>
<keyword evidence="2" id="KW-1185">Reference proteome</keyword>
<evidence type="ECO:0000313" key="1">
    <source>
        <dbReference type="EMBL" id="WMY87402.1"/>
    </source>
</evidence>
<proteinExistence type="predicted"/>
<gene>
    <name evidence="1" type="ORF">QR297_11340</name>
</gene>
<sequence length="54" mass="6040">MRRIAFIGTVTLLLTGTLYAAEQIVQTSPLYPWPVYLMSSFADILKPLRDALAI</sequence>
<protein>
    <submittedName>
        <fullName evidence="1">Uncharacterized protein</fullName>
    </submittedName>
</protein>
<name>A0ABY9SVJ4_9PSED</name>
<dbReference type="Proteomes" id="UP001258940">
    <property type="component" value="Chromosome"/>
</dbReference>
<reference evidence="1 2" key="1">
    <citation type="journal article" date="2023" name="J Bioinform Genom">
        <title>Complete genome sequence of the bacterium Pseudomonas shirazica hy376 from natural waters of algiers.</title>
        <authorList>
            <person name="Haffaressas Y."/>
            <person name="Seghouani N."/>
            <person name="Arzamasceva V.O."/>
            <person name="Tepeeva A.N."/>
            <person name="Vasilenko O.V."/>
        </authorList>
    </citation>
    <scope>NUCLEOTIDE SEQUENCE [LARGE SCALE GENOMIC DNA]</scope>
    <source>
        <strain evidence="1 2">HY376</strain>
    </source>
</reference>
<dbReference type="GeneID" id="92660791"/>
<dbReference type="EMBL" id="CP127845">
    <property type="protein sequence ID" value="WMY87402.1"/>
    <property type="molecule type" value="Genomic_DNA"/>
</dbReference>
<accession>A0ABY9SVJ4</accession>